<evidence type="ECO:0000256" key="2">
    <source>
        <dbReference type="ARBA" id="ARBA00007381"/>
    </source>
</evidence>
<keyword evidence="5 9" id="KW-0547">Nucleotide-binding</keyword>
<dbReference type="SUPFAM" id="SSF53067">
    <property type="entry name" value="Actin-like ATPase domain"/>
    <property type="match status" value="2"/>
</dbReference>
<evidence type="ECO:0000256" key="3">
    <source>
        <dbReference type="ARBA" id="ARBA00014415"/>
    </source>
</evidence>
<evidence type="ECO:0000313" key="14">
    <source>
        <dbReference type="Proteomes" id="UP000608420"/>
    </source>
</evidence>
<keyword evidence="6 9" id="KW-0067">ATP-binding</keyword>
<evidence type="ECO:0000313" key="13">
    <source>
        <dbReference type="EMBL" id="GGF83410.1"/>
    </source>
</evidence>
<dbReference type="InterPro" id="IPR012725">
    <property type="entry name" value="Chaperone_DnaK"/>
</dbReference>
<keyword evidence="4 9" id="KW-0597">Phosphoprotein</keyword>
<comment type="similarity">
    <text evidence="2 9 10">Belongs to the heat shock protein 70 family.</text>
</comment>
<dbReference type="Gene3D" id="3.90.640.10">
    <property type="entry name" value="Actin, Chain A, domain 4"/>
    <property type="match status" value="1"/>
</dbReference>
<dbReference type="Gene3D" id="2.60.34.10">
    <property type="entry name" value="Substrate Binding Domain Of DNAk, Chain A, domain 1"/>
    <property type="match status" value="1"/>
</dbReference>
<dbReference type="EMBL" id="BMIW01000001">
    <property type="protein sequence ID" value="GGF83410.1"/>
    <property type="molecule type" value="Genomic_DNA"/>
</dbReference>
<evidence type="ECO:0000256" key="5">
    <source>
        <dbReference type="ARBA" id="ARBA00022741"/>
    </source>
</evidence>
<sequence>MSKVIGIDLGTTNSCVAVMEGGEAVVIPNPEGARTTPSVVGFKKDGERIVGETAKRQAITNPDRTIISIKRHMGSNHKETIDGKDYTPQEISAIILQKLKSDAEAYLGQTVAQAVITVPAYFNDSQRQATKDAGKIAGLEVLRIVNEPTAAALAYGMEKSEDQTILVYDLGGGTFDVSILELGDGFFEVKATSGDNSLGGDDFDQKIIDYLVAEFKKDQGIDLSKDKAAVQRLKDAAEKAKKELSGVLTTTISLPFITVVDGVPQHLELNLTRAKFEELTEDLVERTMGPTRRALSDAGLTPADIDKVVLVGGSTRIPAVQEAIKKVTGKEPHKGVNPDEVVALGAAVQAGVLTGDVKDVVLLDVTPLSLGIETAGGVFTKMIERNTTIPTSKSQIFSTYADNQPSVEIHVLQGEREMAAGNKTLGRFMLGDIPLAPRGVPQIEVTFDIDANGIVNVSATDKGTGKTQKITITSSSGLNDEEIDRMMKDAELHAEEDKKRKELVEAKNAADQLIYSVDKTIKELGDKVEAAEKDKAEAAKEELKKAVESDDIDTIKAATEKLTEIVQQLSVKLYEQAQAQAGADANAGQADGAAKKDNVVDADYEVVDEDKQ</sequence>
<comment type="induction">
    <text evidence="9">By stress conditions e.g. heat shock.</text>
</comment>
<dbReference type="NCBIfam" id="TIGR02350">
    <property type="entry name" value="prok_dnaK"/>
    <property type="match status" value="1"/>
</dbReference>
<evidence type="ECO:0000256" key="8">
    <source>
        <dbReference type="ARBA" id="ARBA00023186"/>
    </source>
</evidence>
<comment type="function">
    <text evidence="1 9">Acts as a chaperone.</text>
</comment>
<dbReference type="PANTHER" id="PTHR19375">
    <property type="entry name" value="HEAT SHOCK PROTEIN 70KDA"/>
    <property type="match status" value="1"/>
</dbReference>
<name>A0ABQ1VPR2_9BACL</name>
<dbReference type="HAMAP" id="MF_00332">
    <property type="entry name" value="DnaK"/>
    <property type="match status" value="1"/>
</dbReference>
<keyword evidence="11" id="KW-0175">Coiled coil</keyword>
<dbReference type="Pfam" id="PF00012">
    <property type="entry name" value="HSP70"/>
    <property type="match status" value="2"/>
</dbReference>
<dbReference type="NCBIfam" id="NF001413">
    <property type="entry name" value="PRK00290.1"/>
    <property type="match status" value="1"/>
</dbReference>
<dbReference type="Proteomes" id="UP000608420">
    <property type="component" value="Unassembled WGS sequence"/>
</dbReference>
<evidence type="ECO:0000256" key="12">
    <source>
        <dbReference type="SAM" id="MobiDB-lite"/>
    </source>
</evidence>
<dbReference type="PROSITE" id="PS01036">
    <property type="entry name" value="HSP70_3"/>
    <property type="match status" value="1"/>
</dbReference>
<dbReference type="InterPro" id="IPR029048">
    <property type="entry name" value="HSP70_C_sf"/>
</dbReference>
<protein>
    <recommendedName>
        <fullName evidence="3 9">Chaperone protein DnaK</fullName>
    </recommendedName>
    <alternativeName>
        <fullName evidence="9">HSP70</fullName>
    </alternativeName>
    <alternativeName>
        <fullName evidence="9">Heat shock 70 kDa protein</fullName>
    </alternativeName>
    <alternativeName>
        <fullName evidence="9">Heat shock protein 70</fullName>
    </alternativeName>
</protein>
<dbReference type="InterPro" id="IPR029047">
    <property type="entry name" value="HSP70_peptide-bd_sf"/>
</dbReference>
<gene>
    <name evidence="9 13" type="primary">dnaK</name>
    <name evidence="13" type="ORF">GCM10010913_01140</name>
</gene>
<dbReference type="SUPFAM" id="SSF100934">
    <property type="entry name" value="Heat shock protein 70kD (HSP70), C-terminal subdomain"/>
    <property type="match status" value="1"/>
</dbReference>
<keyword evidence="14" id="KW-1185">Reference proteome</keyword>
<evidence type="ECO:0000256" key="6">
    <source>
        <dbReference type="ARBA" id="ARBA00022840"/>
    </source>
</evidence>
<evidence type="ECO:0000256" key="9">
    <source>
        <dbReference type="HAMAP-Rule" id="MF_00332"/>
    </source>
</evidence>
<dbReference type="SUPFAM" id="SSF100920">
    <property type="entry name" value="Heat shock protein 70kD (HSP70), peptide-binding domain"/>
    <property type="match status" value="1"/>
</dbReference>
<dbReference type="Gene3D" id="1.20.1270.10">
    <property type="match status" value="1"/>
</dbReference>
<feature type="coiled-coil region" evidence="11">
    <location>
        <begin position="487"/>
        <end position="553"/>
    </location>
</feature>
<feature type="coiled-coil region" evidence="11">
    <location>
        <begin position="223"/>
        <end position="250"/>
    </location>
</feature>
<organism evidence="13 14">
    <name type="scientific">Paenibacillus aceti</name>
    <dbReference type="NCBI Taxonomy" id="1820010"/>
    <lineage>
        <taxon>Bacteria</taxon>
        <taxon>Bacillati</taxon>
        <taxon>Bacillota</taxon>
        <taxon>Bacilli</taxon>
        <taxon>Bacillales</taxon>
        <taxon>Paenibacillaceae</taxon>
        <taxon>Paenibacillus</taxon>
    </lineage>
</organism>
<dbReference type="CDD" id="cd10234">
    <property type="entry name" value="ASKHA_NBD_HSP70_DnaK-like"/>
    <property type="match status" value="1"/>
</dbReference>
<reference evidence="14" key="1">
    <citation type="journal article" date="2019" name="Int. J. Syst. Evol. Microbiol.">
        <title>The Global Catalogue of Microorganisms (GCM) 10K type strain sequencing project: providing services to taxonomists for standard genome sequencing and annotation.</title>
        <authorList>
            <consortium name="The Broad Institute Genomics Platform"/>
            <consortium name="The Broad Institute Genome Sequencing Center for Infectious Disease"/>
            <person name="Wu L."/>
            <person name="Ma J."/>
        </authorList>
    </citation>
    <scope>NUCLEOTIDE SEQUENCE [LARGE SCALE GENOMIC DNA]</scope>
    <source>
        <strain evidence="14">CGMCC 1.15420</strain>
    </source>
</reference>
<dbReference type="Gene3D" id="3.30.420.40">
    <property type="match status" value="2"/>
</dbReference>
<accession>A0ABQ1VPR2</accession>
<evidence type="ECO:0000256" key="11">
    <source>
        <dbReference type="SAM" id="Coils"/>
    </source>
</evidence>
<keyword evidence="7 9" id="KW-0346">Stress response</keyword>
<feature type="region of interest" description="Disordered" evidence="12">
    <location>
        <begin position="578"/>
        <end position="612"/>
    </location>
</feature>
<feature type="modified residue" description="Phosphothreonine; by autocatalysis" evidence="9">
    <location>
        <position position="174"/>
    </location>
</feature>
<evidence type="ECO:0000256" key="10">
    <source>
        <dbReference type="RuleBase" id="RU003322"/>
    </source>
</evidence>
<evidence type="ECO:0000256" key="1">
    <source>
        <dbReference type="ARBA" id="ARBA00002290"/>
    </source>
</evidence>
<comment type="caution">
    <text evidence="13">The sequence shown here is derived from an EMBL/GenBank/DDBJ whole genome shotgun (WGS) entry which is preliminary data.</text>
</comment>
<dbReference type="InterPro" id="IPR043129">
    <property type="entry name" value="ATPase_NBD"/>
</dbReference>
<dbReference type="PRINTS" id="PR00301">
    <property type="entry name" value="HEATSHOCK70"/>
</dbReference>
<proteinExistence type="evidence at transcript level"/>
<keyword evidence="8 9" id="KW-0143">Chaperone</keyword>
<dbReference type="InterPro" id="IPR018181">
    <property type="entry name" value="Heat_shock_70_CS"/>
</dbReference>
<dbReference type="RefSeq" id="WP_120462719.1">
    <property type="nucleotide sequence ID" value="NZ_BMIW01000001.1"/>
</dbReference>
<dbReference type="PROSITE" id="PS00297">
    <property type="entry name" value="HSP70_1"/>
    <property type="match status" value="1"/>
</dbReference>
<evidence type="ECO:0000256" key="7">
    <source>
        <dbReference type="ARBA" id="ARBA00023016"/>
    </source>
</evidence>
<feature type="compositionally biased region" description="Acidic residues" evidence="12">
    <location>
        <begin position="600"/>
        <end position="612"/>
    </location>
</feature>
<dbReference type="PROSITE" id="PS00329">
    <property type="entry name" value="HSP70_2"/>
    <property type="match status" value="1"/>
</dbReference>
<dbReference type="InterPro" id="IPR013126">
    <property type="entry name" value="Hsp_70_fam"/>
</dbReference>
<evidence type="ECO:0000256" key="4">
    <source>
        <dbReference type="ARBA" id="ARBA00022553"/>
    </source>
</evidence>
<feature type="compositionally biased region" description="Low complexity" evidence="12">
    <location>
        <begin position="578"/>
        <end position="592"/>
    </location>
</feature>